<feature type="region of interest" description="Disordered" evidence="1">
    <location>
        <begin position="176"/>
        <end position="215"/>
    </location>
</feature>
<proteinExistence type="predicted"/>
<sequence>MQRDGRSEEHGCESFHGARVSDGGVVRSGCHAKAALVQAYLECLHNHAVCHNKIRQGSRDSSSVRAQLVRLLTSKAKAPVEDYGEAYSLCSNLWDSTLRPALVGSDGLFGEGTVPDCDELSKLRGREAMLRVALLVDFYRFQAEDLFFDESHSSHKALALRLEAFRLISDQRAEGSSVVRPPSREKSGAPLDGEAGPQAKSRRSRAGLGANERGRRVTRVLRTASPFATLRTTSAPLSSRPEGDGSSEDPVKWSRFCFAPRRRSYHCKLVRAFQCVKASGHSMLALNSEWPLSCYYRLAAAYTTDRPLEMAAACIPQLREAADMISREQFGQLRSQSPERRMLLYAVLSCHINWIDYNHKQILLAPVGLPGRDRARAAEGDLRCVRCLKNQTFRSSEVKGNPRNIDVAFDFEQMKFVSSCCAAPVANVPLSTSTVNTCTFTDLKQMYTVCPACKQTIFSEVLVDLETLHTRCVFCASNRIGT</sequence>
<gene>
    <name evidence="2" type="primary">ORF31</name>
</gene>
<protein>
    <submittedName>
        <fullName evidence="2">Uncharacterized protein</fullName>
    </submittedName>
</protein>
<evidence type="ECO:0000313" key="2">
    <source>
        <dbReference type="EMBL" id="BBA49191.1"/>
    </source>
</evidence>
<evidence type="ECO:0000256" key="1">
    <source>
        <dbReference type="SAM" id="MobiDB-lite"/>
    </source>
</evidence>
<dbReference type="EMBL" id="LC199500">
    <property type="protein sequence ID" value="BBA49191.1"/>
    <property type="molecule type" value="Genomic_DNA"/>
</dbReference>
<organism evidence="2">
    <name type="scientific">Oryzias latipes</name>
    <name type="common">Japanese rice fish</name>
    <name type="synonym">Japanese killifish</name>
    <dbReference type="NCBI Taxonomy" id="8090"/>
    <lineage>
        <taxon>Eukaryota</taxon>
        <taxon>Metazoa</taxon>
        <taxon>Chordata</taxon>
        <taxon>Craniata</taxon>
        <taxon>Vertebrata</taxon>
        <taxon>Euteleostomi</taxon>
        <taxon>Actinopterygii</taxon>
        <taxon>Neopterygii</taxon>
        <taxon>Teleostei</taxon>
        <taxon>Neoteleostei</taxon>
        <taxon>Acanthomorphata</taxon>
        <taxon>Ovalentaria</taxon>
        <taxon>Atherinomorphae</taxon>
        <taxon>Beloniformes</taxon>
        <taxon>Adrianichthyidae</taxon>
        <taxon>Oryziinae</taxon>
        <taxon>Oryzias</taxon>
    </lineage>
</organism>
<name>A0A286P9T0_ORYLA</name>
<dbReference type="AlphaFoldDB" id="A0A286P9T0"/>
<reference evidence="2" key="1">
    <citation type="journal article" date="2017" name="Nat. Commun.">
        <title>Complete fusion of a transposon and herpesvirus created the Teratorn mobile element in medaka fish.</title>
        <authorList>
            <person name="Inoue Y."/>
            <person name="Saga T."/>
            <person name="Aikawa T."/>
            <person name="Kumagai M."/>
            <person name="Shimada A."/>
            <person name="Kawaguchi Y."/>
            <person name="Naruse K."/>
            <person name="Morishita S."/>
            <person name="Koga A."/>
            <person name="Takeda H."/>
        </authorList>
    </citation>
    <scope>NUCLEOTIDE SEQUENCE</scope>
</reference>
<accession>A0A286P9T0</accession>